<evidence type="ECO:0000256" key="2">
    <source>
        <dbReference type="ARBA" id="ARBA00022525"/>
    </source>
</evidence>
<dbReference type="PROSITE" id="PS51438">
    <property type="entry name" value="ALBUMIN_2"/>
    <property type="match status" value="2"/>
</dbReference>
<dbReference type="GeneID" id="117367614"/>
<dbReference type="OrthoDB" id="9875082at2759"/>
<evidence type="ECO:0000256" key="1">
    <source>
        <dbReference type="ARBA" id="ARBA00004613"/>
    </source>
</evidence>
<feature type="domain" description="Albumin" evidence="5">
    <location>
        <begin position="1"/>
        <end position="195"/>
    </location>
</feature>
<evidence type="ECO:0000313" key="7">
    <source>
        <dbReference type="RefSeq" id="XP_033816236.1"/>
    </source>
</evidence>
<keyword evidence="3" id="KW-0677">Repeat</keyword>
<dbReference type="KEGG" id="gsh:117367614"/>
<evidence type="ECO:0000256" key="3">
    <source>
        <dbReference type="ARBA" id="ARBA00022737"/>
    </source>
</evidence>
<dbReference type="GO" id="GO:0036094">
    <property type="term" value="F:small molecule binding"/>
    <property type="evidence" value="ECO:0007669"/>
    <property type="project" value="TreeGrafter"/>
</dbReference>
<evidence type="ECO:0000259" key="5">
    <source>
        <dbReference type="PROSITE" id="PS51438"/>
    </source>
</evidence>
<dbReference type="InterPro" id="IPR020858">
    <property type="entry name" value="Serum_albumin-like"/>
</dbReference>
<dbReference type="Proteomes" id="UP000515159">
    <property type="component" value="Chromosome 1"/>
</dbReference>
<feature type="domain" description="Albumin" evidence="5">
    <location>
        <begin position="196"/>
        <end position="384"/>
    </location>
</feature>
<evidence type="ECO:0000256" key="4">
    <source>
        <dbReference type="ARBA" id="ARBA00023157"/>
    </source>
</evidence>
<dbReference type="PRINTS" id="PR00802">
    <property type="entry name" value="SERUMALBUMIN"/>
</dbReference>
<dbReference type="GO" id="GO:0005737">
    <property type="term" value="C:cytoplasm"/>
    <property type="evidence" value="ECO:0007669"/>
    <property type="project" value="TreeGrafter"/>
</dbReference>
<proteinExistence type="predicted"/>
<protein>
    <submittedName>
        <fullName evidence="7">Vitamin D-binding protein-like</fullName>
    </submittedName>
</protein>
<evidence type="ECO:0000313" key="6">
    <source>
        <dbReference type="Proteomes" id="UP000515159"/>
    </source>
</evidence>
<keyword evidence="2" id="KW-0964">Secreted</keyword>
<dbReference type="InterPro" id="IPR020857">
    <property type="entry name" value="Serum_albumin_CS"/>
</dbReference>
<accession>A0A6P8SM98</accession>
<sequence length="388" mass="44553">MENVEKGQEQKNTGCELTFEVEAVFRTRALVLYTQILVNNSFQDVKRLVNRLMMFSSNCCLSDAGSDCFEDQSSVFLSRVCKDEISKLKNMEAATCCGKLSPEKWNCFKELRHHPSVQLPALGPSDGLEECCLFYITDRHSFVELHLYEFSRRLQIFPSETIARVVSIFIKMHEICCKESRPQACFMNMTAHTVTHVAKVIAEANRICQQYKAMGSGKTIIWGIMFFTSLKPTGSLAKTMDFAIEYEKCASKCCEVSEWSSDCFLDELEVLLDQFCSKTNTFSYRTCCLKSRSDRLECLDTIANQQSKKVPDKIPVRAGHLCRIHMEYDANIILWYIYEYARRHRKHNLDTVLSAVTDFKATVERCCKKSDYQMCLSASLPQFWVSAL</sequence>
<name>A0A6P8SM98_GEOSA</name>
<keyword evidence="6" id="KW-1185">Reference proteome</keyword>
<dbReference type="SUPFAM" id="SSF48552">
    <property type="entry name" value="Serum albumin-like"/>
    <property type="match status" value="2"/>
</dbReference>
<organism evidence="6 7">
    <name type="scientific">Geotrypetes seraphini</name>
    <name type="common">Gaboon caecilian</name>
    <name type="synonym">Caecilia seraphini</name>
    <dbReference type="NCBI Taxonomy" id="260995"/>
    <lineage>
        <taxon>Eukaryota</taxon>
        <taxon>Metazoa</taxon>
        <taxon>Chordata</taxon>
        <taxon>Craniata</taxon>
        <taxon>Vertebrata</taxon>
        <taxon>Euteleostomi</taxon>
        <taxon>Amphibia</taxon>
        <taxon>Gymnophiona</taxon>
        <taxon>Geotrypetes</taxon>
    </lineage>
</organism>
<keyword evidence="4" id="KW-1015">Disulfide bond</keyword>
<dbReference type="InParanoid" id="A0A6P8SM98"/>
<dbReference type="RefSeq" id="XP_033816236.1">
    <property type="nucleotide sequence ID" value="XM_033960345.1"/>
</dbReference>
<dbReference type="PANTHER" id="PTHR11385:SF17">
    <property type="entry name" value="SERUM ALBUMIN ISOFORM X1"/>
    <property type="match status" value="1"/>
</dbReference>
<dbReference type="Pfam" id="PF00273">
    <property type="entry name" value="Serum_albumin"/>
    <property type="match status" value="2"/>
</dbReference>
<dbReference type="GO" id="GO:0072562">
    <property type="term" value="C:blood microparticle"/>
    <property type="evidence" value="ECO:0007669"/>
    <property type="project" value="TreeGrafter"/>
</dbReference>
<dbReference type="Gene3D" id="1.10.246.10">
    <property type="match status" value="4"/>
</dbReference>
<dbReference type="InterPro" id="IPR014760">
    <property type="entry name" value="Serum_albumin_N"/>
</dbReference>
<reference evidence="7" key="1">
    <citation type="submission" date="2025-08" db="UniProtKB">
        <authorList>
            <consortium name="RefSeq"/>
        </authorList>
    </citation>
    <scope>IDENTIFICATION</scope>
</reference>
<dbReference type="PROSITE" id="PS00212">
    <property type="entry name" value="ALBUMIN_1"/>
    <property type="match status" value="1"/>
</dbReference>
<dbReference type="InterPro" id="IPR000264">
    <property type="entry name" value="ALB/AFP/VDB"/>
</dbReference>
<comment type="subcellular location">
    <subcellularLocation>
        <location evidence="1">Secreted</location>
    </subcellularLocation>
</comment>
<dbReference type="SMART" id="SM00103">
    <property type="entry name" value="ALBUMIN"/>
    <property type="match status" value="2"/>
</dbReference>
<dbReference type="PANTHER" id="PTHR11385">
    <property type="entry name" value="SERUM ALBUMIN-RELATED"/>
    <property type="match status" value="1"/>
</dbReference>
<dbReference type="AlphaFoldDB" id="A0A6P8SM98"/>
<gene>
    <name evidence="7" type="primary">LOC117367614</name>
</gene>